<evidence type="ECO:0000256" key="4">
    <source>
        <dbReference type="ARBA" id="ARBA00023136"/>
    </source>
</evidence>
<evidence type="ECO:0000256" key="3">
    <source>
        <dbReference type="ARBA" id="ARBA00022989"/>
    </source>
</evidence>
<gene>
    <name evidence="8" type="ORF">CJP74_03785</name>
</gene>
<dbReference type="OrthoDB" id="5555605at2"/>
<keyword evidence="9" id="KW-1185">Reference proteome</keyword>
<evidence type="ECO:0000256" key="1">
    <source>
        <dbReference type="ARBA" id="ARBA00004167"/>
    </source>
</evidence>
<dbReference type="PANTHER" id="PTHR36985">
    <property type="entry name" value="TRANSLOCATION AND ASSEMBLY MODULE SUBUNIT TAMB"/>
    <property type="match status" value="1"/>
</dbReference>
<feature type="domain" description="Translocation and assembly module TamB C-terminal" evidence="7">
    <location>
        <begin position="1162"/>
        <end position="1497"/>
    </location>
</feature>
<evidence type="ECO:0000256" key="6">
    <source>
        <dbReference type="SAM" id="Phobius"/>
    </source>
</evidence>
<dbReference type="GO" id="GO:0097347">
    <property type="term" value="C:TAM protein secretion complex"/>
    <property type="evidence" value="ECO:0007669"/>
    <property type="project" value="TreeGrafter"/>
</dbReference>
<dbReference type="RefSeq" id="WP_119496934.1">
    <property type="nucleotide sequence ID" value="NZ_NRJH01000030.1"/>
</dbReference>
<proteinExistence type="predicted"/>
<comment type="caution">
    <text evidence="8">The sequence shown here is derived from an EMBL/GenBank/DDBJ whole genome shotgun (WGS) entry which is preliminary data.</text>
</comment>
<sequence length="1499" mass="163766">MRLKKLFKYTGIGLGALVGVATVAFTSVWFSSALTGKVLNFVSSKVPGLSWEKVEGSFSSGVRITNLHYISQNYKYNPAVTAMPEQQEDQEVPTLVDVKVGYATLHLGLGCLVRQQFCLDNVTLDNTQVTIATGDKNKLDPQELLYGNSALQTIASADLVNPAPEEESSGGPPEWLDVVLQQAKITNLQVVVGKNIGIYQYQLNQSSEASSYKPVIANLGISTYPSSVFNPYLADPMLINLDSLTADAVRYRPHAYDLGDVSLGKLSYLQYQEQAQTQEVPTDVAQQQEPAQATPARQKNLTLRGKALPPEVQEFIKKYFNLQEGSFSQAFAQIDQAFSLQYKEDDNNFAISLPALAKDEELEQESESQTLETTSLDQAQKEQLWRSLTGYTGEFNFVEASGEGKDSSASQVSKQITKSFNFFQTPLRDYYLTNTQLNLPLELTTQNVKVGQVDVGFQSYKAEGKEVNLLTPDNFALNSISIDGNLTPESSNFKMQVAGDVELNAQVDFLARTSDTNVQLAVKIHKLPLVTLPLAVDAKVSITGKAYSALEIQATNQGENANLALNLSLDTGRAYWPLTLDAKLQDFKVNEQTQINNFSLTAQGRVNNLEAKLQTAVLYNQQNYNFSANLVNVRNKFATELVFVKENKTKLEPLAHAYLQFDYKDQLVLQGLIRAQNLKVQDFASLGSIKDLTFSGNFSLGGVYNSQQDWSIFFKQAQFQGTLDKQAFNGNLLLGVDSVHGIVAQNISADYLKNHLKIQGQVNSNSNLNIEASLVNLAKLVPGLQINSNLALNLGGNIHTPKVAGKINVPYINYQAAGTKVNINNLVADLDLAMDQSLTGNSQITLAKSQINDFVINHAKVTYAGEPDNLITIDFSSNQAVLISDISNFTLDNTGNLTAQINLKRLDLVAAQLTGFKTSAGDINLRYNTREKSLYVQPFEISNNQFNLTNEQELVYTAEKITGQLSTNVNLALLNPMLREQKIFLRGDVKATANFALDPQDLGGANSVLKVNLASERVDYNQLIDVKPFSVSLYQLDLTSELQSDKLLTNGSLQVNRQGNVALNVVVDKLFSEQRLSGSLTLDQLSLNVIKPLLDNTQRVTGVLYSNLQFGGTLRQPLLYGQAGASSLNVDMVDLPFPIVNGDLVLSFDGKGVDILGNLPTDSTPISINGKAGWDTVDKLNSNITINAQNLKAKLLDYGVALIDADITADFVNNFLTVEGTARVHDGNLTVPSSDSVSYQGPTGDVVFVTNEQLIDTQIVDNRALPSNLLAKLNVTLGDNLVFDAYGVNAHLVGNLEVTYTDTASIIGNINIENGTFRQYGQNLLVQRGEVTFNGLSLIPNVYIRAIRDPDYMMDNVTVGVQVQGLATKPTITFFSTPSSLTQNQKINYLLTGSASDSDDDGVGLQLFTSSLTSSISLFEKIGNAFGIKNTQVSTSGSGENSKVTISGTVFNKVRLNYAYGLFDGLNTISASYRLFPKVFLRVSRGVSSAADVVYSTTW</sequence>
<evidence type="ECO:0000313" key="9">
    <source>
        <dbReference type="Proteomes" id="UP000266258"/>
    </source>
</evidence>
<evidence type="ECO:0000259" key="7">
    <source>
        <dbReference type="Pfam" id="PF04357"/>
    </source>
</evidence>
<keyword evidence="2 6" id="KW-0812">Transmembrane</keyword>
<protein>
    <recommendedName>
        <fullName evidence="7">Translocation and assembly module TamB C-terminal domain-containing protein</fullName>
    </recommendedName>
</protein>
<dbReference type="GO" id="GO:0005886">
    <property type="term" value="C:plasma membrane"/>
    <property type="evidence" value="ECO:0007669"/>
    <property type="project" value="InterPro"/>
</dbReference>
<dbReference type="Proteomes" id="UP000266258">
    <property type="component" value="Unassembled WGS sequence"/>
</dbReference>
<organism evidence="8 9">
    <name type="scientific">Psittacicella melopsittaci</name>
    <dbReference type="NCBI Taxonomy" id="2028576"/>
    <lineage>
        <taxon>Bacteria</taxon>
        <taxon>Pseudomonadati</taxon>
        <taxon>Pseudomonadota</taxon>
        <taxon>Gammaproteobacteria</taxon>
        <taxon>Pasteurellales</taxon>
        <taxon>Psittacicellaceae</taxon>
        <taxon>Psittacicella</taxon>
    </lineage>
</organism>
<reference evidence="8 9" key="1">
    <citation type="submission" date="2017-08" db="EMBL/GenBank/DDBJ databases">
        <title>Reclassification of Bisgaard taxon 37 and 44.</title>
        <authorList>
            <person name="Christensen H."/>
        </authorList>
    </citation>
    <scope>NUCLEOTIDE SEQUENCE [LARGE SCALE GENOMIC DNA]</scope>
    <source>
        <strain evidence="8 9">B96_4</strain>
    </source>
</reference>
<dbReference type="GO" id="GO:0009306">
    <property type="term" value="P:protein secretion"/>
    <property type="evidence" value="ECO:0007669"/>
    <property type="project" value="InterPro"/>
</dbReference>
<evidence type="ECO:0000313" key="8">
    <source>
        <dbReference type="EMBL" id="RIY32736.1"/>
    </source>
</evidence>
<name>A0A3A1Y625_9GAMM</name>
<evidence type="ECO:0000256" key="5">
    <source>
        <dbReference type="SAM" id="MobiDB-lite"/>
    </source>
</evidence>
<comment type="subcellular location">
    <subcellularLocation>
        <location evidence="1">Membrane</location>
        <topology evidence="1">Single-pass membrane protein</topology>
    </subcellularLocation>
</comment>
<feature type="transmembrane region" description="Helical" evidence="6">
    <location>
        <begin position="12"/>
        <end position="30"/>
    </location>
</feature>
<keyword evidence="4 6" id="KW-0472">Membrane</keyword>
<feature type="compositionally biased region" description="Low complexity" evidence="5">
    <location>
        <begin position="285"/>
        <end position="298"/>
    </location>
</feature>
<keyword evidence="3 6" id="KW-1133">Transmembrane helix</keyword>
<dbReference type="EMBL" id="NRJH01000030">
    <property type="protein sequence ID" value="RIY32736.1"/>
    <property type="molecule type" value="Genomic_DNA"/>
</dbReference>
<dbReference type="PANTHER" id="PTHR36985:SF1">
    <property type="entry name" value="TRANSLOCATION AND ASSEMBLY MODULE SUBUNIT TAMB"/>
    <property type="match status" value="1"/>
</dbReference>
<dbReference type="InterPro" id="IPR007452">
    <property type="entry name" value="TamB_C"/>
</dbReference>
<dbReference type="Pfam" id="PF04357">
    <property type="entry name" value="TamB"/>
    <property type="match status" value="1"/>
</dbReference>
<evidence type="ECO:0000256" key="2">
    <source>
        <dbReference type="ARBA" id="ARBA00022692"/>
    </source>
</evidence>
<feature type="region of interest" description="Disordered" evidence="5">
    <location>
        <begin position="279"/>
        <end position="300"/>
    </location>
</feature>
<accession>A0A3A1Y625</accession>